<evidence type="ECO:0000313" key="2">
    <source>
        <dbReference type="EMBL" id="MBD8511546.1"/>
    </source>
</evidence>
<evidence type="ECO:0000313" key="3">
    <source>
        <dbReference type="Proteomes" id="UP000649768"/>
    </source>
</evidence>
<feature type="transmembrane region" description="Helical" evidence="1">
    <location>
        <begin position="47"/>
        <end position="67"/>
    </location>
</feature>
<keyword evidence="1" id="KW-0812">Transmembrane</keyword>
<keyword evidence="3" id="KW-1185">Reference proteome</keyword>
<protein>
    <submittedName>
        <fullName evidence="2">Uncharacterized protein</fullName>
    </submittedName>
</protein>
<evidence type="ECO:0000256" key="1">
    <source>
        <dbReference type="SAM" id="Phobius"/>
    </source>
</evidence>
<sequence length="89" mass="10494">MESLLSLFFRGYLILGAAATLYVIVYFFLSGLTLFDQGKKRPMPLRYQCSYIFIMCLMMPVFYLIFIEEILSLPRHYQAQKQKTAKSYL</sequence>
<feature type="transmembrane region" description="Helical" evidence="1">
    <location>
        <begin position="12"/>
        <end position="35"/>
    </location>
</feature>
<name>A0ABR9BG61_9GAMM</name>
<dbReference type="RefSeq" id="WP_192014286.1">
    <property type="nucleotide sequence ID" value="NZ_JACYTP010000001.1"/>
</dbReference>
<dbReference type="EMBL" id="JACYTP010000001">
    <property type="protein sequence ID" value="MBD8511546.1"/>
    <property type="molecule type" value="Genomic_DNA"/>
</dbReference>
<keyword evidence="1" id="KW-1133">Transmembrane helix</keyword>
<comment type="caution">
    <text evidence="2">The sequence shown here is derived from an EMBL/GenBank/DDBJ whole genome shotgun (WGS) entry which is preliminary data.</text>
</comment>
<organism evidence="2 3">
    <name type="scientific">Photobacterium arenosum</name>
    <dbReference type="NCBI Taxonomy" id="2774143"/>
    <lineage>
        <taxon>Bacteria</taxon>
        <taxon>Pseudomonadati</taxon>
        <taxon>Pseudomonadota</taxon>
        <taxon>Gammaproteobacteria</taxon>
        <taxon>Vibrionales</taxon>
        <taxon>Vibrionaceae</taxon>
        <taxon>Photobacterium</taxon>
    </lineage>
</organism>
<keyword evidence="1" id="KW-0472">Membrane</keyword>
<accession>A0ABR9BG61</accession>
<gene>
    <name evidence="2" type="ORF">IFO68_02360</name>
</gene>
<reference evidence="2 3" key="1">
    <citation type="submission" date="2020-09" db="EMBL/GenBank/DDBJ databases">
        <title>Photobacterium sp. CAU 1568 isolated from sand of Sido Beach.</title>
        <authorList>
            <person name="Kim W."/>
        </authorList>
    </citation>
    <scope>NUCLEOTIDE SEQUENCE [LARGE SCALE GENOMIC DNA]</scope>
    <source>
        <strain evidence="2 3">CAU 1568</strain>
    </source>
</reference>
<dbReference type="Proteomes" id="UP000649768">
    <property type="component" value="Unassembled WGS sequence"/>
</dbReference>
<proteinExistence type="predicted"/>